<protein>
    <recommendedName>
        <fullName evidence="1">Trypsin-co-occurring domain-containing protein</fullName>
    </recommendedName>
</protein>
<dbReference type="InterPro" id="IPR045608">
    <property type="entry name" value="Trypco2"/>
</dbReference>
<feature type="domain" description="Trypsin-co-occurring" evidence="1">
    <location>
        <begin position="21"/>
        <end position="96"/>
    </location>
</feature>
<dbReference type="Pfam" id="PF19631">
    <property type="entry name" value="Trypco2"/>
    <property type="match status" value="1"/>
</dbReference>
<dbReference type="RefSeq" id="WP_148902619.1">
    <property type="nucleotide sequence ID" value="NZ_VSZQ01000059.1"/>
</dbReference>
<evidence type="ECO:0000259" key="1">
    <source>
        <dbReference type="Pfam" id="PF19631"/>
    </source>
</evidence>
<reference evidence="2 3" key="1">
    <citation type="submission" date="2019-08" db="EMBL/GenBank/DDBJ databases">
        <title>Draft genome for granaticin producer strain Streptomyces parvus C05.</title>
        <authorList>
            <person name="Gonzalez-Pimentel J.L."/>
        </authorList>
    </citation>
    <scope>NUCLEOTIDE SEQUENCE [LARGE SCALE GENOMIC DNA]</scope>
    <source>
        <strain evidence="2 3">C05</strain>
    </source>
</reference>
<gene>
    <name evidence="2" type="ORF">FY004_13375</name>
</gene>
<dbReference type="Proteomes" id="UP000323242">
    <property type="component" value="Unassembled WGS sequence"/>
</dbReference>
<keyword evidence="3" id="KW-1185">Reference proteome</keyword>
<evidence type="ECO:0000313" key="2">
    <source>
        <dbReference type="EMBL" id="TYR64109.1"/>
    </source>
</evidence>
<sequence length="114" mass="12070">MSINGDTGVLVTGPESADWLDLADALSALHEQLAEAQFRSLDSPIRFSVEEVTVEFGMELQRSARGDGGLRFGVVSVAGGGERVRRGTHTVSLRLSAHTDTGGVVDVSDQDDDV</sequence>
<comment type="caution">
    <text evidence="2">The sequence shown here is derived from an EMBL/GenBank/DDBJ whole genome shotgun (WGS) entry which is preliminary data.</text>
</comment>
<name>A0A5D4JIK5_9ACTN</name>
<dbReference type="AlphaFoldDB" id="A0A5D4JIK5"/>
<organism evidence="2 3">
    <name type="scientific">Streptomyces parvus</name>
    <dbReference type="NCBI Taxonomy" id="66428"/>
    <lineage>
        <taxon>Bacteria</taxon>
        <taxon>Bacillati</taxon>
        <taxon>Actinomycetota</taxon>
        <taxon>Actinomycetes</taxon>
        <taxon>Kitasatosporales</taxon>
        <taxon>Streptomycetaceae</taxon>
        <taxon>Streptomyces</taxon>
    </lineage>
</organism>
<evidence type="ECO:0000313" key="3">
    <source>
        <dbReference type="Proteomes" id="UP000323242"/>
    </source>
</evidence>
<proteinExistence type="predicted"/>
<dbReference type="EMBL" id="VSZQ01000059">
    <property type="protein sequence ID" value="TYR64109.1"/>
    <property type="molecule type" value="Genomic_DNA"/>
</dbReference>
<accession>A0A5D4JIK5</accession>